<protein>
    <submittedName>
        <fullName evidence="1">Uncharacterized protein</fullName>
    </submittedName>
</protein>
<dbReference type="Proteomes" id="UP000637061">
    <property type="component" value="Unassembled WGS sequence"/>
</dbReference>
<gene>
    <name evidence="1" type="ORF">JEU22_04705</name>
</gene>
<organism evidence="1 2">
    <name type="scientific">Pseudomonas putida</name>
    <name type="common">Arthrobacter siderocapsulatus</name>
    <dbReference type="NCBI Taxonomy" id="303"/>
    <lineage>
        <taxon>Bacteria</taxon>
        <taxon>Pseudomonadati</taxon>
        <taxon>Pseudomonadota</taxon>
        <taxon>Gammaproteobacteria</taxon>
        <taxon>Pseudomonadales</taxon>
        <taxon>Pseudomonadaceae</taxon>
        <taxon>Pseudomonas</taxon>
    </lineage>
</organism>
<dbReference type="EMBL" id="JAEHTE010000002">
    <property type="protein sequence ID" value="MBI6883205.1"/>
    <property type="molecule type" value="Genomic_DNA"/>
</dbReference>
<name>A0A8I1ECD5_PSEPU</name>
<dbReference type="AlphaFoldDB" id="A0A8I1ECD5"/>
<comment type="caution">
    <text evidence="1">The sequence shown here is derived from an EMBL/GenBank/DDBJ whole genome shotgun (WGS) entry which is preliminary data.</text>
</comment>
<evidence type="ECO:0000313" key="1">
    <source>
        <dbReference type="EMBL" id="MBI6883205.1"/>
    </source>
</evidence>
<sequence length="219" mass="25476">MDFQVMAHMEMVHLNLMMTAEVNSRFSSMPEERQRQADAALWIRRDIKRATPALLDIMTKTDEFGFWAYHAKEMTFGSKPNNYRILFKHTAKAIIFAWPKSSQRDYQKSFLKTFLSIEKSDGSVRQFMKEFVFQAMRSKNPLLLQHLLWKLPGDFGDYERAQGELLRAFEGHDRFVEFMTANASPKLLGQLALKHTLGSLARHITRKDRVTLLSDQLGV</sequence>
<accession>A0A8I1ECD5</accession>
<dbReference type="RefSeq" id="WP_198746819.1">
    <property type="nucleotide sequence ID" value="NZ_JAEHTE010000002.1"/>
</dbReference>
<reference evidence="1" key="1">
    <citation type="submission" date="2020-12" db="EMBL/GenBank/DDBJ databases">
        <title>Enhanced detection system for hospital associated transmission using whole genome sequencing surveillance.</title>
        <authorList>
            <person name="Harrison L.H."/>
            <person name="Van Tyne D."/>
            <person name="Marsh J.W."/>
            <person name="Griffith M.P."/>
            <person name="Snyder D.J."/>
            <person name="Cooper V.S."/>
            <person name="Mustapha M."/>
        </authorList>
    </citation>
    <scope>NUCLEOTIDE SEQUENCE</scope>
    <source>
        <strain evidence="1">PSB00042</strain>
    </source>
</reference>
<evidence type="ECO:0000313" key="2">
    <source>
        <dbReference type="Proteomes" id="UP000637061"/>
    </source>
</evidence>
<proteinExistence type="predicted"/>